<comment type="caution">
    <text evidence="2">The sequence shown here is derived from an EMBL/GenBank/DDBJ whole genome shotgun (WGS) entry which is preliminary data.</text>
</comment>
<sequence length="282" mass="31193">MGQRDPYLFVVHFEEGVFGRAWLNDLPVHKVYTRGPRSMTGGANHLLVPGENRLTLEILTLPEGVPPPPPPPPPSETSAPPPKRVEVMPAGMKVYQVRDASTDPITIDAVVNVDLPVALGLKTWERPPLPLYHEVTFELPFPVTEPVYWRAPPAEFPCTGTPALVEVVREVHDALVQRDLARFQALLALKHASYAAAFPGEPSASLDRQRAASEKFFGLRYLVKPLDLTRVHFQPRAGGRVAYVSGWDDAPVLEAVCETEPGLSLRANLLLTQHDGRWRVFG</sequence>
<keyword evidence="3" id="KW-1185">Reference proteome</keyword>
<proteinExistence type="predicted"/>
<dbReference type="EMBL" id="ASRX01000016">
    <property type="protein sequence ID" value="EYF06410.1"/>
    <property type="molecule type" value="Genomic_DNA"/>
</dbReference>
<gene>
    <name evidence="2" type="ORF">CAP_1940</name>
</gene>
<name>A0A017TC77_9BACT</name>
<feature type="compositionally biased region" description="Pro residues" evidence="1">
    <location>
        <begin position="64"/>
        <end position="82"/>
    </location>
</feature>
<accession>A0A017TC77</accession>
<reference evidence="2 3" key="1">
    <citation type="submission" date="2013-05" db="EMBL/GenBank/DDBJ databases">
        <title>Genome assembly of Chondromyces apiculatus DSM 436.</title>
        <authorList>
            <person name="Sharma G."/>
            <person name="Khatri I."/>
            <person name="Kaur C."/>
            <person name="Mayilraj S."/>
            <person name="Subramanian S."/>
        </authorList>
    </citation>
    <scope>NUCLEOTIDE SEQUENCE [LARGE SCALE GENOMIC DNA]</scope>
    <source>
        <strain evidence="2 3">DSM 436</strain>
    </source>
</reference>
<dbReference type="STRING" id="1192034.CAP_1940"/>
<evidence type="ECO:0000313" key="2">
    <source>
        <dbReference type="EMBL" id="EYF06410.1"/>
    </source>
</evidence>
<dbReference type="Proteomes" id="UP000019678">
    <property type="component" value="Unassembled WGS sequence"/>
</dbReference>
<dbReference type="OrthoDB" id="5499800at2"/>
<dbReference type="Gene3D" id="3.10.450.50">
    <property type="match status" value="1"/>
</dbReference>
<protein>
    <submittedName>
        <fullName evidence="2">Uncharacterized protein</fullName>
    </submittedName>
</protein>
<dbReference type="RefSeq" id="WP_044239999.1">
    <property type="nucleotide sequence ID" value="NZ_ASRX01000016.1"/>
</dbReference>
<evidence type="ECO:0000313" key="3">
    <source>
        <dbReference type="Proteomes" id="UP000019678"/>
    </source>
</evidence>
<evidence type="ECO:0000256" key="1">
    <source>
        <dbReference type="SAM" id="MobiDB-lite"/>
    </source>
</evidence>
<organism evidence="2 3">
    <name type="scientific">Chondromyces apiculatus DSM 436</name>
    <dbReference type="NCBI Taxonomy" id="1192034"/>
    <lineage>
        <taxon>Bacteria</taxon>
        <taxon>Pseudomonadati</taxon>
        <taxon>Myxococcota</taxon>
        <taxon>Polyangia</taxon>
        <taxon>Polyangiales</taxon>
        <taxon>Polyangiaceae</taxon>
        <taxon>Chondromyces</taxon>
    </lineage>
</organism>
<feature type="region of interest" description="Disordered" evidence="1">
    <location>
        <begin position="62"/>
        <end position="83"/>
    </location>
</feature>
<dbReference type="AlphaFoldDB" id="A0A017TC77"/>